<feature type="domain" description="DUF3295" evidence="2">
    <location>
        <begin position="4"/>
        <end position="225"/>
    </location>
</feature>
<dbReference type="InterPro" id="IPR053043">
    <property type="entry name" value="Ras-cAMP_regulatory"/>
</dbReference>
<organism evidence="3 4">
    <name type="scientific">Colletotrichum godetiae</name>
    <dbReference type="NCBI Taxonomy" id="1209918"/>
    <lineage>
        <taxon>Eukaryota</taxon>
        <taxon>Fungi</taxon>
        <taxon>Dikarya</taxon>
        <taxon>Ascomycota</taxon>
        <taxon>Pezizomycotina</taxon>
        <taxon>Sordariomycetes</taxon>
        <taxon>Hypocreomycetidae</taxon>
        <taxon>Glomerellales</taxon>
        <taxon>Glomerellaceae</taxon>
        <taxon>Colletotrichum</taxon>
        <taxon>Colletotrichum acutatum species complex</taxon>
    </lineage>
</organism>
<dbReference type="Pfam" id="PF11702">
    <property type="entry name" value="DUF3295"/>
    <property type="match status" value="1"/>
</dbReference>
<proteinExistence type="predicted"/>
<dbReference type="PANTHER" id="PTHR28014">
    <property type="entry name" value="NEGATIVE REGULATOR OF RAS-CAMP PATHWAY"/>
    <property type="match status" value="1"/>
</dbReference>
<dbReference type="GO" id="GO:0031930">
    <property type="term" value="P:mitochondria-nucleus signaling pathway"/>
    <property type="evidence" value="ECO:0007669"/>
    <property type="project" value="TreeGrafter"/>
</dbReference>
<dbReference type="GeneID" id="85454990"/>
<evidence type="ECO:0000259" key="2">
    <source>
        <dbReference type="Pfam" id="PF11702"/>
    </source>
</evidence>
<evidence type="ECO:0000256" key="1">
    <source>
        <dbReference type="SAM" id="MobiDB-lite"/>
    </source>
</evidence>
<evidence type="ECO:0000313" key="4">
    <source>
        <dbReference type="Proteomes" id="UP001224890"/>
    </source>
</evidence>
<accession>A0AAJ0EN01</accession>
<keyword evidence="4" id="KW-1185">Reference proteome</keyword>
<name>A0AAJ0EN01_9PEZI</name>
<protein>
    <recommendedName>
        <fullName evidence="2">DUF3295 domain-containing protein</fullName>
    </recommendedName>
</protein>
<dbReference type="GO" id="GO:0000122">
    <property type="term" value="P:negative regulation of transcription by RNA polymerase II"/>
    <property type="evidence" value="ECO:0007669"/>
    <property type="project" value="TreeGrafter"/>
</dbReference>
<dbReference type="EMBL" id="JAHMHR010000079">
    <property type="protein sequence ID" value="KAK1658051.1"/>
    <property type="molecule type" value="Genomic_DNA"/>
</dbReference>
<feature type="region of interest" description="Disordered" evidence="1">
    <location>
        <begin position="1"/>
        <end position="27"/>
    </location>
</feature>
<dbReference type="GO" id="GO:0005737">
    <property type="term" value="C:cytoplasm"/>
    <property type="evidence" value="ECO:0007669"/>
    <property type="project" value="TreeGrafter"/>
</dbReference>
<gene>
    <name evidence="3" type="ORF">BDP55DRAFT_565903</name>
</gene>
<sequence>NSNTDCVDESAIDDDSEWEDSIENEKKSSVDEKTFFRRVDIKDKPTSHRSLITMMMVEQNDRGGVGNVASRSTSVVPWSRTSHPAPSTLAVSLNDSDDAPLMMKRGNRSQPLKPVTEVPRSARRSISKTASRNFQAALLPPRTTRRKMVKTKLPEPVRRNLLWERQHKSATANAVLRCRHTFHDVANLKQYPEIASTTTRKDSSIDALYFAIHTADRDGYNIKGW</sequence>
<dbReference type="PANTHER" id="PTHR28014:SF1">
    <property type="entry name" value="NEGATIVE REGULATOR OF RAS-CAMP PATHWAY"/>
    <property type="match status" value="1"/>
</dbReference>
<evidence type="ECO:0000313" key="3">
    <source>
        <dbReference type="EMBL" id="KAK1658051.1"/>
    </source>
</evidence>
<dbReference type="AlphaFoldDB" id="A0AAJ0EN01"/>
<dbReference type="RefSeq" id="XP_060422815.1">
    <property type="nucleotide sequence ID" value="XM_060570464.1"/>
</dbReference>
<feature type="compositionally biased region" description="Acidic residues" evidence="1">
    <location>
        <begin position="1"/>
        <end position="22"/>
    </location>
</feature>
<dbReference type="Proteomes" id="UP001224890">
    <property type="component" value="Unassembled WGS sequence"/>
</dbReference>
<dbReference type="GO" id="GO:0006808">
    <property type="term" value="P:regulation of nitrogen utilization"/>
    <property type="evidence" value="ECO:0007669"/>
    <property type="project" value="TreeGrafter"/>
</dbReference>
<feature type="region of interest" description="Disordered" evidence="1">
    <location>
        <begin position="103"/>
        <end position="127"/>
    </location>
</feature>
<feature type="non-terminal residue" evidence="3">
    <location>
        <position position="1"/>
    </location>
</feature>
<comment type="caution">
    <text evidence="3">The sequence shown here is derived from an EMBL/GenBank/DDBJ whole genome shotgun (WGS) entry which is preliminary data.</text>
</comment>
<reference evidence="3" key="1">
    <citation type="submission" date="2021-06" db="EMBL/GenBank/DDBJ databases">
        <title>Comparative genomics, transcriptomics and evolutionary studies reveal genomic signatures of adaptation to plant cell wall in hemibiotrophic fungi.</title>
        <authorList>
            <consortium name="DOE Joint Genome Institute"/>
            <person name="Baroncelli R."/>
            <person name="Diaz J.F."/>
            <person name="Benocci T."/>
            <person name="Peng M."/>
            <person name="Battaglia E."/>
            <person name="Haridas S."/>
            <person name="Andreopoulos W."/>
            <person name="Labutti K."/>
            <person name="Pangilinan J."/>
            <person name="Floch G.L."/>
            <person name="Makela M.R."/>
            <person name="Henrissat B."/>
            <person name="Grigoriev I.V."/>
            <person name="Crouch J.A."/>
            <person name="De Vries R.P."/>
            <person name="Sukno S.A."/>
            <person name="Thon M.R."/>
        </authorList>
    </citation>
    <scope>NUCLEOTIDE SEQUENCE</scope>
    <source>
        <strain evidence="3">CBS 193.32</strain>
    </source>
</reference>
<dbReference type="InterPro" id="IPR021711">
    <property type="entry name" value="DUF3295"/>
</dbReference>